<accession>A0A150WLH7</accession>
<dbReference type="PANTHER" id="PTHR31118">
    <property type="entry name" value="CYCLASE-LIKE PROTEIN 2"/>
    <property type="match status" value="1"/>
</dbReference>
<dbReference type="GO" id="GO:0004061">
    <property type="term" value="F:arylformamidase activity"/>
    <property type="evidence" value="ECO:0007669"/>
    <property type="project" value="InterPro"/>
</dbReference>
<reference evidence="1 2" key="1">
    <citation type="submission" date="2016-03" db="EMBL/GenBank/DDBJ databases">
        <authorList>
            <person name="Ploux O."/>
        </authorList>
    </citation>
    <scope>NUCLEOTIDE SEQUENCE [LARGE SCALE GENOMIC DNA]</scope>
    <source>
        <strain evidence="1 2">R0</strain>
    </source>
</reference>
<dbReference type="SUPFAM" id="SSF102198">
    <property type="entry name" value="Putative cyclase"/>
    <property type="match status" value="1"/>
</dbReference>
<organism evidence="1 2">
    <name type="scientific">Bdellovibrio bacteriovorus</name>
    <dbReference type="NCBI Taxonomy" id="959"/>
    <lineage>
        <taxon>Bacteria</taxon>
        <taxon>Pseudomonadati</taxon>
        <taxon>Bdellovibrionota</taxon>
        <taxon>Bdellovibrionia</taxon>
        <taxon>Bdellovibrionales</taxon>
        <taxon>Pseudobdellovibrionaceae</taxon>
        <taxon>Bdellovibrio</taxon>
    </lineage>
</organism>
<dbReference type="Pfam" id="PF04199">
    <property type="entry name" value="Cyclase"/>
    <property type="match status" value="1"/>
</dbReference>
<proteinExistence type="predicted"/>
<dbReference type="OrthoDB" id="7067800at2"/>
<protein>
    <recommendedName>
        <fullName evidence="3">Cyclase</fullName>
    </recommendedName>
</protein>
<keyword evidence="2" id="KW-1185">Reference proteome</keyword>
<sequence>MKKTIFLSHYLNETTPGYGGKQGFFKKISSDIAQGASSNSQEWTLSNHIGTHIDLPLHFDSNGKCLNDYRAEEWIFRSPHLLDLPATSDQIIGPNIAFESVPHECDMLILRTGFEKHRNNATYWSNNPGLSPDLAIWLRTHRPNIKVLGFDFISITSYSNRPLGRLAHKEFLAKSGTGAPLRVIEDMKLEELQNSPSMVVVSPLLVDRADGAPVTVIAIC</sequence>
<dbReference type="PANTHER" id="PTHR31118:SF32">
    <property type="entry name" value="KYNURENINE FORMAMIDASE"/>
    <property type="match status" value="1"/>
</dbReference>
<dbReference type="AlphaFoldDB" id="A0A150WLH7"/>
<name>A0A150WLH7_BDEBC</name>
<evidence type="ECO:0008006" key="3">
    <source>
        <dbReference type="Google" id="ProtNLM"/>
    </source>
</evidence>
<dbReference type="Gene3D" id="3.50.30.50">
    <property type="entry name" value="Putative cyclase"/>
    <property type="match status" value="1"/>
</dbReference>
<dbReference type="GO" id="GO:0019441">
    <property type="term" value="P:L-tryptophan catabolic process to kynurenine"/>
    <property type="evidence" value="ECO:0007669"/>
    <property type="project" value="InterPro"/>
</dbReference>
<dbReference type="InterPro" id="IPR037175">
    <property type="entry name" value="KFase_sf"/>
</dbReference>
<evidence type="ECO:0000313" key="1">
    <source>
        <dbReference type="EMBL" id="KYG64742.1"/>
    </source>
</evidence>
<dbReference type="InterPro" id="IPR007325">
    <property type="entry name" value="KFase/CYL"/>
</dbReference>
<gene>
    <name evidence="1" type="ORF">AZI86_11075</name>
</gene>
<comment type="caution">
    <text evidence="1">The sequence shown here is derived from an EMBL/GenBank/DDBJ whole genome shotgun (WGS) entry which is preliminary data.</text>
</comment>
<dbReference type="Proteomes" id="UP000075320">
    <property type="component" value="Unassembled WGS sequence"/>
</dbReference>
<dbReference type="RefSeq" id="WP_061835253.1">
    <property type="nucleotide sequence ID" value="NZ_LUKE01000002.1"/>
</dbReference>
<evidence type="ECO:0000313" key="2">
    <source>
        <dbReference type="Proteomes" id="UP000075320"/>
    </source>
</evidence>
<dbReference type="EMBL" id="LUKE01000002">
    <property type="protein sequence ID" value="KYG64742.1"/>
    <property type="molecule type" value="Genomic_DNA"/>
</dbReference>